<organism evidence="1 2">
    <name type="scientific">Bradyrhizobium lablabi</name>
    <dbReference type="NCBI Taxonomy" id="722472"/>
    <lineage>
        <taxon>Bacteria</taxon>
        <taxon>Pseudomonadati</taxon>
        <taxon>Pseudomonadota</taxon>
        <taxon>Alphaproteobacteria</taxon>
        <taxon>Hyphomicrobiales</taxon>
        <taxon>Nitrobacteraceae</taxon>
        <taxon>Bradyrhizobium</taxon>
    </lineage>
</organism>
<accession>A0A0R3MGU0</accession>
<evidence type="ECO:0000313" key="1">
    <source>
        <dbReference type="EMBL" id="KRR19371.1"/>
    </source>
</evidence>
<protein>
    <recommendedName>
        <fullName evidence="3">DUF4304 domain-containing protein</fullName>
    </recommendedName>
</protein>
<evidence type="ECO:0000313" key="2">
    <source>
        <dbReference type="Proteomes" id="UP000051660"/>
    </source>
</evidence>
<gene>
    <name evidence="1" type="ORF">CQ14_38165</name>
</gene>
<comment type="caution">
    <text evidence="1">The sequence shown here is derived from an EMBL/GenBank/DDBJ whole genome shotgun (WGS) entry which is preliminary data.</text>
</comment>
<dbReference type="EMBL" id="LLYB01000096">
    <property type="protein sequence ID" value="KRR19371.1"/>
    <property type="molecule type" value="Genomic_DNA"/>
</dbReference>
<dbReference type="Proteomes" id="UP000051660">
    <property type="component" value="Unassembled WGS sequence"/>
</dbReference>
<sequence length="152" mass="17032">MMTGQEFRKGLFEALQQHGFARRGSLMRLPGDAAITLVGVQKGFGEQWFVNVGFWLKQLDRAEPDRIEQSHLYFRLERLFPKYREFILEAGDLAAEAQLSAYQNFLRVLVDEIADGLKQLGTAEGLADAYHAGRLTAGLVTKAATELLARTT</sequence>
<dbReference type="OrthoDB" id="9255999at2"/>
<evidence type="ECO:0008006" key="3">
    <source>
        <dbReference type="Google" id="ProtNLM"/>
    </source>
</evidence>
<dbReference type="AlphaFoldDB" id="A0A0R3MGU0"/>
<reference evidence="1 2" key="1">
    <citation type="submission" date="2014-03" db="EMBL/GenBank/DDBJ databases">
        <title>Bradyrhizobium valentinum sp. nov., isolated from effective nodules of Lupinus mariae-josephae, a lupine endemic of basic-lime soils in Eastern Spain.</title>
        <authorList>
            <person name="Duran D."/>
            <person name="Rey L."/>
            <person name="Navarro A."/>
            <person name="Busquets A."/>
            <person name="Imperial J."/>
            <person name="Ruiz-Argueso T."/>
        </authorList>
    </citation>
    <scope>NUCLEOTIDE SEQUENCE [LARGE SCALE GENOMIC DNA]</scope>
    <source>
        <strain evidence="1 2">CCBAU 23086</strain>
    </source>
</reference>
<proteinExistence type="predicted"/>
<name>A0A0R3MGU0_9BRAD</name>
<dbReference type="RefSeq" id="WP_057861111.1">
    <property type="nucleotide sequence ID" value="NZ_LLYB01000096.1"/>
</dbReference>